<gene>
    <name evidence="1" type="ORF">PL594_19375</name>
</gene>
<organism evidence="1 2">
    <name type="scientific">Phocaeicola vulgatus</name>
    <name type="common">Bacteroides vulgatus</name>
    <dbReference type="NCBI Taxonomy" id="821"/>
    <lineage>
        <taxon>Bacteria</taxon>
        <taxon>Pseudomonadati</taxon>
        <taxon>Bacteroidota</taxon>
        <taxon>Bacteroidia</taxon>
        <taxon>Bacteroidales</taxon>
        <taxon>Bacteroidaceae</taxon>
        <taxon>Phocaeicola</taxon>
    </lineage>
</organism>
<evidence type="ECO:0000313" key="1">
    <source>
        <dbReference type="EMBL" id="MDB0853660.1"/>
    </source>
</evidence>
<comment type="caution">
    <text evidence="1">The sequence shown here is derived from an EMBL/GenBank/DDBJ whole genome shotgun (WGS) entry which is preliminary data.</text>
</comment>
<name>A0AAP3JZI6_PHOVU</name>
<dbReference type="RefSeq" id="WP_230325774.1">
    <property type="nucleotide sequence ID" value="NZ_JADPDR010000037.1"/>
</dbReference>
<dbReference type="AlphaFoldDB" id="A0AAP3JZI6"/>
<evidence type="ECO:0000313" key="2">
    <source>
        <dbReference type="Proteomes" id="UP001210999"/>
    </source>
</evidence>
<sequence length="133" mass="15178">MDWSSVRKYNPATAAKYADAIARLKEGGLTMANVAEEFGLHPDCFRQYLKEHEPELHASLGMKKTENGGIMAPHSMGKYAEALQLYSTTTESIKSLARRFGFNDCSFGQFIRRHFPELHEQHKELVRQMKEAD</sequence>
<accession>A0AAP3JZI6</accession>
<protein>
    <submittedName>
        <fullName evidence="1">Uncharacterized protein</fullName>
    </submittedName>
</protein>
<dbReference type="Proteomes" id="UP001210999">
    <property type="component" value="Unassembled WGS sequence"/>
</dbReference>
<reference evidence="1" key="1">
    <citation type="submission" date="2023-01" db="EMBL/GenBank/DDBJ databases">
        <title>Human gut microbiome strain richness.</title>
        <authorList>
            <person name="Chen-Liaw A."/>
        </authorList>
    </citation>
    <scope>NUCLEOTIDE SEQUENCE</scope>
    <source>
        <strain evidence="1">H9_m1001271B151109d0_201107</strain>
    </source>
</reference>
<dbReference type="EMBL" id="JAQKEI010000033">
    <property type="protein sequence ID" value="MDB0853660.1"/>
    <property type="molecule type" value="Genomic_DNA"/>
</dbReference>
<proteinExistence type="predicted"/>